<evidence type="ECO:0000313" key="1">
    <source>
        <dbReference type="EMBL" id="MEX3933322.1"/>
    </source>
</evidence>
<proteinExistence type="predicted"/>
<sequence length="69" mass="7383">MTTWTVVDDRESDDAEHFVVTLSAEGLRRAANDNALLAQTARTHELTAGIACGCIVVAIVMMAVHTLIS</sequence>
<comment type="caution">
    <text evidence="1">The sequence shown here is derived from an EMBL/GenBank/DDBJ whole genome shotgun (WGS) entry which is preliminary data.</text>
</comment>
<gene>
    <name evidence="1" type="ORF">AB4Y32_16215</name>
</gene>
<name>A0ACC6U157_9BURK</name>
<evidence type="ECO:0000313" key="2">
    <source>
        <dbReference type="Proteomes" id="UP001558850"/>
    </source>
</evidence>
<dbReference type="EMBL" id="JBFRCH010000007">
    <property type="protein sequence ID" value="MEX3933322.1"/>
    <property type="molecule type" value="Genomic_DNA"/>
</dbReference>
<protein>
    <submittedName>
        <fullName evidence="1">Uncharacterized protein</fullName>
    </submittedName>
</protein>
<organism evidence="1 2">
    <name type="scientific">Paraburkholderia phymatum</name>
    <dbReference type="NCBI Taxonomy" id="148447"/>
    <lineage>
        <taxon>Bacteria</taxon>
        <taxon>Pseudomonadati</taxon>
        <taxon>Pseudomonadota</taxon>
        <taxon>Betaproteobacteria</taxon>
        <taxon>Burkholderiales</taxon>
        <taxon>Burkholderiaceae</taxon>
        <taxon>Paraburkholderia</taxon>
    </lineage>
</organism>
<dbReference type="Proteomes" id="UP001558850">
    <property type="component" value="Unassembled WGS sequence"/>
</dbReference>
<keyword evidence="2" id="KW-1185">Reference proteome</keyword>
<accession>A0ACC6U157</accession>
<reference evidence="1" key="1">
    <citation type="submission" date="2024-07" db="EMBL/GenBank/DDBJ databases">
        <title>A survey of Mimosa microsymbionts across Brazilian biomes reveals a high diversity of Paraburkholderia nodulating endemic species, but also that Cupriavidus is common as a symbiont of widespread species.</title>
        <authorList>
            <person name="Rouws L."/>
            <person name="Barauna A."/>
            <person name="Beukes C."/>
            <person name="Rouws J.R.C."/>
            <person name="De Faria S.M."/>
            <person name="Gross E."/>
            <person name="Bueno Dos Reis Junior F."/>
            <person name="Simon M.F."/>
            <person name="Maluk M."/>
            <person name="Odee D.W."/>
            <person name="Kenicer G."/>
            <person name="Young J.P.W."/>
            <person name="Reis V.M."/>
            <person name="Zilli J."/>
            <person name="James E.K."/>
        </authorList>
    </citation>
    <scope>NUCLEOTIDE SEQUENCE</scope>
    <source>
        <strain evidence="1">EG181B</strain>
    </source>
</reference>